<organism evidence="2 3">
    <name type="scientific">Wolbachia pipientis</name>
    <dbReference type="NCBI Taxonomy" id="955"/>
    <lineage>
        <taxon>Bacteria</taxon>
        <taxon>Pseudomonadati</taxon>
        <taxon>Pseudomonadota</taxon>
        <taxon>Alphaproteobacteria</taxon>
        <taxon>Rickettsiales</taxon>
        <taxon>Anaplasmataceae</taxon>
        <taxon>Wolbachieae</taxon>
        <taxon>Wolbachia</taxon>
    </lineage>
</organism>
<feature type="transmembrane region" description="Helical" evidence="1">
    <location>
        <begin position="89"/>
        <end position="108"/>
    </location>
</feature>
<accession>A0A1E7QJN5</accession>
<feature type="transmembrane region" description="Helical" evidence="1">
    <location>
        <begin position="46"/>
        <end position="68"/>
    </location>
</feature>
<dbReference type="EMBL" id="MJMG01000010">
    <property type="protein sequence ID" value="OEY86449.1"/>
    <property type="molecule type" value="Genomic_DNA"/>
</dbReference>
<evidence type="ECO:0000313" key="3">
    <source>
        <dbReference type="Proteomes" id="UP000175679"/>
    </source>
</evidence>
<keyword evidence="1" id="KW-0812">Transmembrane</keyword>
<proteinExistence type="predicted"/>
<evidence type="ECO:0000313" key="2">
    <source>
        <dbReference type="EMBL" id="OEY86449.1"/>
    </source>
</evidence>
<evidence type="ECO:0000256" key="1">
    <source>
        <dbReference type="SAM" id="Phobius"/>
    </source>
</evidence>
<dbReference type="Proteomes" id="UP000175679">
    <property type="component" value="Unassembled WGS sequence"/>
</dbReference>
<reference evidence="2 3" key="1">
    <citation type="submission" date="2016-09" db="EMBL/GenBank/DDBJ databases">
        <title>Genomic evidence for plant-parasitic nematodes as the earliest Wolbachia hosts.</title>
        <authorList>
            <person name="Brown A.M."/>
            <person name="Wasala S.K."/>
            <person name="Howe D.K."/>
            <person name="Peetz A.B."/>
            <person name="Zasada I.A."/>
            <person name="Denver D.R."/>
        </authorList>
    </citation>
    <scope>NUCLEOTIDE SEQUENCE [LARGE SCALE GENOMIC DNA]</scope>
    <source>
        <strain evidence="3">wPpe</strain>
    </source>
</reference>
<dbReference type="AlphaFoldDB" id="A0A1E7QJN5"/>
<comment type="caution">
    <text evidence="2">The sequence shown here is derived from an EMBL/GenBank/DDBJ whole genome shotgun (WGS) entry which is preliminary data.</text>
</comment>
<dbReference type="RefSeq" id="WP_070065297.1">
    <property type="nucleotide sequence ID" value="NZ_MJMG01000010.1"/>
</dbReference>
<sequence>MPKLSLYDKSVIGIAAVIAIAVVVAAVALIMVPITITALLLSATALLPAIKGGIIMALYGGIYAAFYVKHIDANRENHYLNNLNRHAVCLVRCASMIGAGVCIGAMVGVGMNTVTGPSLVVSLMGAGIGVTTNSSLLSVFFGAIMFVTACMISSCIFGAIMFAMACTVSSCIIAPCTNFLINKIRNTEITLYPIF</sequence>
<name>A0A1E7QJN5_WOLPI</name>
<keyword evidence="3" id="KW-1185">Reference proteome</keyword>
<keyword evidence="1" id="KW-0472">Membrane</keyword>
<protein>
    <submittedName>
        <fullName evidence="2">Uncharacterized protein</fullName>
    </submittedName>
</protein>
<gene>
    <name evidence="2" type="ORF">BIY23_03995</name>
</gene>
<feature type="transmembrane region" description="Helical" evidence="1">
    <location>
        <begin position="12"/>
        <end position="40"/>
    </location>
</feature>
<feature type="transmembrane region" description="Helical" evidence="1">
    <location>
        <begin position="139"/>
        <end position="165"/>
    </location>
</feature>
<keyword evidence="1" id="KW-1133">Transmembrane helix</keyword>